<reference evidence="3" key="1">
    <citation type="submission" date="2017-01" db="EMBL/GenBank/DDBJ databases">
        <authorList>
            <person name="Varghese N."/>
            <person name="Submissions S."/>
        </authorList>
    </citation>
    <scope>NUCLEOTIDE SEQUENCE [LARGE SCALE GENOMIC DNA]</scope>
    <source>
        <strain evidence="3">DSM 46698</strain>
    </source>
</reference>
<protein>
    <recommendedName>
        <fullName evidence="1">AAA+ ATPase domain-containing protein</fullName>
    </recommendedName>
</protein>
<gene>
    <name evidence="2" type="ORF">SAMN05421761_108155</name>
</gene>
<dbReference type="InterPro" id="IPR041682">
    <property type="entry name" value="AAA_14"/>
</dbReference>
<dbReference type="SMART" id="SM00382">
    <property type="entry name" value="AAA"/>
    <property type="match status" value="1"/>
</dbReference>
<evidence type="ECO:0000313" key="3">
    <source>
        <dbReference type="Proteomes" id="UP000186026"/>
    </source>
</evidence>
<dbReference type="PANTHER" id="PTHR43566">
    <property type="entry name" value="CONSERVED PROTEIN"/>
    <property type="match status" value="1"/>
</dbReference>
<organism evidence="2 3">
    <name type="scientific">Belliella pelovolcani</name>
    <dbReference type="NCBI Taxonomy" id="529505"/>
    <lineage>
        <taxon>Bacteria</taxon>
        <taxon>Pseudomonadati</taxon>
        <taxon>Bacteroidota</taxon>
        <taxon>Cytophagia</taxon>
        <taxon>Cytophagales</taxon>
        <taxon>Cyclobacteriaceae</taxon>
        <taxon>Belliella</taxon>
    </lineage>
</organism>
<dbReference type="InterPro" id="IPR003593">
    <property type="entry name" value="AAA+_ATPase"/>
</dbReference>
<dbReference type="EMBL" id="FTOP01000008">
    <property type="protein sequence ID" value="SIS93285.1"/>
    <property type="molecule type" value="Genomic_DNA"/>
</dbReference>
<dbReference type="CDD" id="cd00009">
    <property type="entry name" value="AAA"/>
    <property type="match status" value="1"/>
</dbReference>
<keyword evidence="3" id="KW-1185">Reference proteome</keyword>
<dbReference type="Pfam" id="PF13635">
    <property type="entry name" value="DUF4143"/>
    <property type="match status" value="1"/>
</dbReference>
<dbReference type="InterPro" id="IPR027417">
    <property type="entry name" value="P-loop_NTPase"/>
</dbReference>
<name>A0A1N7N4K3_9BACT</name>
<dbReference type="Pfam" id="PF13173">
    <property type="entry name" value="AAA_14"/>
    <property type="match status" value="1"/>
</dbReference>
<accession>A0A1N7N4K3</accession>
<dbReference type="InterPro" id="IPR025420">
    <property type="entry name" value="DUF4143"/>
</dbReference>
<dbReference type="SUPFAM" id="SSF52540">
    <property type="entry name" value="P-loop containing nucleoside triphosphate hydrolases"/>
    <property type="match status" value="1"/>
</dbReference>
<proteinExistence type="predicted"/>
<sequence length="409" mass="46848">MLITILYIEILNLMFKFTRMIYRKIALELEELLQDFPAVSILGPRQVGKTTLAQEIATKLDKEAIYLDLESPSDRSKLAEPEQYFDLHKGKLIILDEIQRVPELYPILRGVIDKRRKEGYRYGQFLILGSASLELIKQSSESLAGRIAYEELFALNLLEVQKEDNSLERLWLRGGFPDSFLARSNAASLRWRNNFITTYLERDIPQIAQFIPANRLRRLWTMLAHLQGTQLNMSQLGGSMDLSSPTIKSYIELLEDLLLLRSIRPWYSNVGKRLVKSPKVYIRDSGLVHALLNIGEMDELLSHPILGLSWEGFIIENILSVLPKGAEYWHYRTFSGAEIDLVITYKTKVIAIEIKRTLSPKVSKGFIISCEDIKATDRYIVYSGSESYPISNDTMAIPLLNFLKILDGL</sequence>
<dbReference type="STRING" id="529505.SAMN05421761_108155"/>
<dbReference type="Gene3D" id="3.40.50.300">
    <property type="entry name" value="P-loop containing nucleotide triphosphate hydrolases"/>
    <property type="match status" value="1"/>
</dbReference>
<evidence type="ECO:0000313" key="2">
    <source>
        <dbReference type="EMBL" id="SIS93285.1"/>
    </source>
</evidence>
<evidence type="ECO:0000259" key="1">
    <source>
        <dbReference type="SMART" id="SM00382"/>
    </source>
</evidence>
<dbReference type="AlphaFoldDB" id="A0A1N7N4K3"/>
<feature type="domain" description="AAA+ ATPase" evidence="1">
    <location>
        <begin position="35"/>
        <end position="158"/>
    </location>
</feature>
<dbReference type="Proteomes" id="UP000186026">
    <property type="component" value="Unassembled WGS sequence"/>
</dbReference>
<dbReference type="PANTHER" id="PTHR43566:SF2">
    <property type="entry name" value="DUF4143 DOMAIN-CONTAINING PROTEIN"/>
    <property type="match status" value="1"/>
</dbReference>